<evidence type="ECO:0000256" key="3">
    <source>
        <dbReference type="SAM" id="Phobius"/>
    </source>
</evidence>
<gene>
    <name evidence="4" type="ORF">C3Y92_18940</name>
</gene>
<evidence type="ECO:0000313" key="5">
    <source>
        <dbReference type="Proteomes" id="UP000293296"/>
    </source>
</evidence>
<keyword evidence="3" id="KW-0472">Membrane</keyword>
<organism evidence="4 5">
    <name type="scientific">Solidesulfovibrio carbinolicus</name>
    <dbReference type="NCBI Taxonomy" id="296842"/>
    <lineage>
        <taxon>Bacteria</taxon>
        <taxon>Pseudomonadati</taxon>
        <taxon>Thermodesulfobacteriota</taxon>
        <taxon>Desulfovibrionia</taxon>
        <taxon>Desulfovibrionales</taxon>
        <taxon>Desulfovibrionaceae</taxon>
        <taxon>Solidesulfovibrio</taxon>
    </lineage>
</organism>
<dbReference type="KEGG" id="dcb:C3Y92_18940"/>
<dbReference type="SUPFAM" id="SSF52540">
    <property type="entry name" value="P-loop containing nucleoside triphosphate hydrolases"/>
    <property type="match status" value="1"/>
</dbReference>
<proteinExistence type="predicted"/>
<sequence>MELRLLLALLWRRRRLMLLVFGLVAGGLTLLTLVCETQYVASAKVYLYHSSTKASLLSRVNLDSAMMGSASLTDAERATYEELATTVPVLGPLVAQLDLTRKRKSLQLVEMIPLVRWAVDNWLPRFGRRPMTYEELTNKSIVHIFFPRPYLKAAMVDDADILEFSSSAESLELAMTLANAAARSFMAREADMRQGECRELAAAAAAELPRARDDYEKALAELGKLRQREKIVDLTAEGEKLVERFYSLSNERDSNRLLLLKAQGMLANVKGQMAKRPEFRKSGESIQRSSLIDSLKLTLRDLYMDLAVAKSRMTAEHPQVKEIEGKIEEAKRLIKGEAQKVFGSETISTDPTFTFLNERAAEYTAQAAGLESQDAAYGSLLDALGGRIMAFPERAAAEALLKVRAAAGELFLSNLNQLHRAAVAGEALDLSIAHLVEAATPPGRIDDYMRPKLSLMLALGIVLGGFLALTAALLAAYLDPALTPAGAAGLGAPVAGTLPRRPGLPRAQAVRRLRDALFPVSGRPPKVLVVADALSGPADALDVALELGVSLARSGRSVALVDAVLTRPSLHARLGLPLGPGLAEAVAGKVFRDAVILPGPEPGLFALPAGQAALTPEAAEGLLDSPAVAGLLDGLGRRFDVVLVAAAPAGASGDACSLSRHADAVLACLRPWIDDAAAAARATAELAAAAGRAPRLVLVGSPDDDPAPRDVWAGLLGRVRRKRPAAPTA</sequence>
<keyword evidence="3" id="KW-0812">Transmembrane</keyword>
<feature type="transmembrane region" description="Helical" evidence="3">
    <location>
        <begin position="455"/>
        <end position="478"/>
    </location>
</feature>
<dbReference type="Gene3D" id="3.40.50.300">
    <property type="entry name" value="P-loop containing nucleotide triphosphate hydrolases"/>
    <property type="match status" value="1"/>
</dbReference>
<dbReference type="Proteomes" id="UP000293296">
    <property type="component" value="Chromosome"/>
</dbReference>
<keyword evidence="3" id="KW-1133">Transmembrane helix</keyword>
<evidence type="ECO:0000313" key="4">
    <source>
        <dbReference type="EMBL" id="QAZ69201.1"/>
    </source>
</evidence>
<dbReference type="GO" id="GO:0005886">
    <property type="term" value="C:plasma membrane"/>
    <property type="evidence" value="ECO:0007669"/>
    <property type="project" value="TreeGrafter"/>
</dbReference>
<dbReference type="EMBL" id="CP026538">
    <property type="protein sequence ID" value="QAZ69201.1"/>
    <property type="molecule type" value="Genomic_DNA"/>
</dbReference>
<dbReference type="PANTHER" id="PTHR32309:SF13">
    <property type="entry name" value="FERRIC ENTEROBACTIN TRANSPORT PROTEIN FEPE"/>
    <property type="match status" value="1"/>
</dbReference>
<dbReference type="InterPro" id="IPR005702">
    <property type="entry name" value="Wzc-like_C"/>
</dbReference>
<dbReference type="OrthoDB" id="5439521at2"/>
<accession>A0A4P6HPH4</accession>
<dbReference type="InterPro" id="IPR027417">
    <property type="entry name" value="P-loop_NTPase"/>
</dbReference>
<dbReference type="RefSeq" id="WP_129355372.1">
    <property type="nucleotide sequence ID" value="NZ_CP026538.1"/>
</dbReference>
<dbReference type="GO" id="GO:0004713">
    <property type="term" value="F:protein tyrosine kinase activity"/>
    <property type="evidence" value="ECO:0007669"/>
    <property type="project" value="TreeGrafter"/>
</dbReference>
<protein>
    <submittedName>
        <fullName evidence="4">Polysaccharide biosynthesis protein</fullName>
    </submittedName>
</protein>
<keyword evidence="1" id="KW-0547">Nucleotide-binding</keyword>
<dbReference type="PANTHER" id="PTHR32309">
    <property type="entry name" value="TYROSINE-PROTEIN KINASE"/>
    <property type="match status" value="1"/>
</dbReference>
<dbReference type="CDD" id="cd05387">
    <property type="entry name" value="BY-kinase"/>
    <property type="match status" value="1"/>
</dbReference>
<keyword evidence="5" id="KW-1185">Reference proteome</keyword>
<reference evidence="4 5" key="1">
    <citation type="submission" date="2018-02" db="EMBL/GenBank/DDBJ databases">
        <title>Genome sequence of Desulfovibrio carbinolicus DSM 3852.</title>
        <authorList>
            <person name="Wilbanks E."/>
            <person name="Skennerton C.T."/>
            <person name="Orphan V.J."/>
        </authorList>
    </citation>
    <scope>NUCLEOTIDE SEQUENCE [LARGE SCALE GENOMIC DNA]</scope>
    <source>
        <strain evidence="4 5">DSM 3852</strain>
    </source>
</reference>
<dbReference type="InterPro" id="IPR050445">
    <property type="entry name" value="Bact_polysacc_biosynth/exp"/>
</dbReference>
<evidence type="ECO:0000256" key="1">
    <source>
        <dbReference type="ARBA" id="ARBA00022741"/>
    </source>
</evidence>
<evidence type="ECO:0000256" key="2">
    <source>
        <dbReference type="ARBA" id="ARBA00022840"/>
    </source>
</evidence>
<dbReference type="AlphaFoldDB" id="A0A4P6HPH4"/>
<name>A0A4P6HPH4_9BACT</name>
<keyword evidence="2" id="KW-0067">ATP-binding</keyword>